<organism evidence="5 6">
    <name type="scientific">Megalurothrips usitatus</name>
    <name type="common">bean blossom thrips</name>
    <dbReference type="NCBI Taxonomy" id="439358"/>
    <lineage>
        <taxon>Eukaryota</taxon>
        <taxon>Metazoa</taxon>
        <taxon>Ecdysozoa</taxon>
        <taxon>Arthropoda</taxon>
        <taxon>Hexapoda</taxon>
        <taxon>Insecta</taxon>
        <taxon>Pterygota</taxon>
        <taxon>Neoptera</taxon>
        <taxon>Paraneoptera</taxon>
        <taxon>Thysanoptera</taxon>
        <taxon>Terebrantia</taxon>
        <taxon>Thripoidea</taxon>
        <taxon>Thripidae</taxon>
        <taxon>Megalurothrips</taxon>
    </lineage>
</organism>
<dbReference type="EMBL" id="JAPTSV010000015">
    <property type="protein sequence ID" value="KAJ1520008.1"/>
    <property type="molecule type" value="Genomic_DNA"/>
</dbReference>
<dbReference type="Proteomes" id="UP001075354">
    <property type="component" value="Chromosome 15"/>
</dbReference>
<evidence type="ECO:0000259" key="4">
    <source>
        <dbReference type="Pfam" id="PF01266"/>
    </source>
</evidence>
<protein>
    <recommendedName>
        <fullName evidence="2">FAD-dependent oxidoreductase domain-containing protein 1</fullName>
    </recommendedName>
</protein>
<evidence type="ECO:0000313" key="5">
    <source>
        <dbReference type="EMBL" id="KAJ1520008.1"/>
    </source>
</evidence>
<dbReference type="PANTHER" id="PTHR13847">
    <property type="entry name" value="SARCOSINE DEHYDROGENASE-RELATED"/>
    <property type="match status" value="1"/>
</dbReference>
<dbReference type="GO" id="GO:0032981">
    <property type="term" value="P:mitochondrial respiratory chain complex I assembly"/>
    <property type="evidence" value="ECO:0007669"/>
    <property type="project" value="TreeGrafter"/>
</dbReference>
<dbReference type="Gene3D" id="3.30.9.10">
    <property type="entry name" value="D-Amino Acid Oxidase, subunit A, domain 2"/>
    <property type="match status" value="1"/>
</dbReference>
<evidence type="ECO:0000256" key="2">
    <source>
        <dbReference type="ARBA" id="ARBA00039785"/>
    </source>
</evidence>
<dbReference type="PANTHER" id="PTHR13847:SF287">
    <property type="entry name" value="FAD-DEPENDENT OXIDOREDUCTASE DOMAIN-CONTAINING PROTEIN 1"/>
    <property type="match status" value="1"/>
</dbReference>
<evidence type="ECO:0000313" key="6">
    <source>
        <dbReference type="Proteomes" id="UP001075354"/>
    </source>
</evidence>
<name>A0AAV7X5A5_9NEOP</name>
<gene>
    <name evidence="5" type="ORF">ONE63_004239</name>
</gene>
<reference evidence="5" key="1">
    <citation type="submission" date="2022-12" db="EMBL/GenBank/DDBJ databases">
        <title>Chromosome-level genome assembly of the bean flower thrips Megalurothrips usitatus.</title>
        <authorList>
            <person name="Ma L."/>
            <person name="Liu Q."/>
            <person name="Li H."/>
            <person name="Cai W."/>
        </authorList>
    </citation>
    <scope>NUCLEOTIDE SEQUENCE</scope>
    <source>
        <strain evidence="5">Cailab_2022a</strain>
    </source>
</reference>
<dbReference type="AlphaFoldDB" id="A0AAV7X5A5"/>
<comment type="caution">
    <text evidence="5">The sequence shown here is derived from an EMBL/GenBank/DDBJ whole genome shotgun (WGS) entry which is preliminary data.</text>
</comment>
<dbReference type="Pfam" id="PF01266">
    <property type="entry name" value="DAO"/>
    <property type="match status" value="1"/>
</dbReference>
<accession>A0AAV7X5A5</accession>
<dbReference type="InterPro" id="IPR036188">
    <property type="entry name" value="FAD/NAD-bd_sf"/>
</dbReference>
<dbReference type="GO" id="GO:0016491">
    <property type="term" value="F:oxidoreductase activity"/>
    <property type="evidence" value="ECO:0007669"/>
    <property type="project" value="UniProtKB-KW"/>
</dbReference>
<feature type="domain" description="FAD dependent oxidoreductase" evidence="4">
    <location>
        <begin position="102"/>
        <end position="349"/>
    </location>
</feature>
<dbReference type="GO" id="GO:0005739">
    <property type="term" value="C:mitochondrion"/>
    <property type="evidence" value="ECO:0007669"/>
    <property type="project" value="GOC"/>
</dbReference>
<sequence length="402" mass="45263">MLLRTCSAVCLKNAPPCLGSFRFISRSAARCEDSKIDDSGRATATQKVVYPRRKLKPKVMLHPMIHGENPFQRSFRSLKHDYDLAKSIIQNKPPPPFMSSTDVLIIGGGLLGSSIAHHLLQSTGPGLNVTLVEKNPPELSSSLKVLNNNLHQQLRIKPCLEMAQYAVDYYRKLNLTFSDPDLPPIDVEFFPNNSLQLANDSEADTLSDLSELYREMGWRHQMLSPAMLRRKFPWLNVEGVSAGCLGLQREGVINKLKAVAAMRSWAKKDKVNITQGEVIGFEFVDQTDFYSPQMALKHFYSPRRAVIQTPSGDIIKRQFGYLIIAAGTSVNDLLDMLNVDGELLKLPIQSQKCSKYEISCPQGPGIEMPMIMESNGMKFRYSPNYIFLNLFVIKEANLIYFK</sequence>
<evidence type="ECO:0000256" key="1">
    <source>
        <dbReference type="ARBA" id="ARBA00023002"/>
    </source>
</evidence>
<dbReference type="InterPro" id="IPR006076">
    <property type="entry name" value="FAD-dep_OxRdtase"/>
</dbReference>
<dbReference type="Gene3D" id="3.50.50.60">
    <property type="entry name" value="FAD/NAD(P)-binding domain"/>
    <property type="match status" value="1"/>
</dbReference>
<proteinExistence type="predicted"/>
<evidence type="ECO:0000256" key="3">
    <source>
        <dbReference type="ARBA" id="ARBA00046185"/>
    </source>
</evidence>
<keyword evidence="6" id="KW-1185">Reference proteome</keyword>
<keyword evidence="1" id="KW-0560">Oxidoreductase</keyword>
<comment type="function">
    <text evidence="3">Required for the assembly of the mitochondrial membrane respiratory chain NADH dehydrogenase (Complex I). Involved in mid-late stages of complex I assembly.</text>
</comment>
<dbReference type="SUPFAM" id="SSF51905">
    <property type="entry name" value="FAD/NAD(P)-binding domain"/>
    <property type="match status" value="1"/>
</dbReference>